<gene>
    <name evidence="1" type="ORF">LVIROSA_LOCUS5756</name>
</gene>
<keyword evidence="2" id="KW-1185">Reference proteome</keyword>
<reference evidence="1 2" key="1">
    <citation type="submission" date="2022-01" db="EMBL/GenBank/DDBJ databases">
        <authorList>
            <person name="Xiong W."/>
            <person name="Schranz E."/>
        </authorList>
    </citation>
    <scope>NUCLEOTIDE SEQUENCE [LARGE SCALE GENOMIC DNA]</scope>
</reference>
<evidence type="ECO:0000313" key="1">
    <source>
        <dbReference type="EMBL" id="CAH1418140.1"/>
    </source>
</evidence>
<dbReference type="EMBL" id="CAKMRJ010000113">
    <property type="protein sequence ID" value="CAH1418140.1"/>
    <property type="molecule type" value="Genomic_DNA"/>
</dbReference>
<organism evidence="1 2">
    <name type="scientific">Lactuca virosa</name>
    <dbReference type="NCBI Taxonomy" id="75947"/>
    <lineage>
        <taxon>Eukaryota</taxon>
        <taxon>Viridiplantae</taxon>
        <taxon>Streptophyta</taxon>
        <taxon>Embryophyta</taxon>
        <taxon>Tracheophyta</taxon>
        <taxon>Spermatophyta</taxon>
        <taxon>Magnoliopsida</taxon>
        <taxon>eudicotyledons</taxon>
        <taxon>Gunneridae</taxon>
        <taxon>Pentapetalae</taxon>
        <taxon>asterids</taxon>
        <taxon>campanulids</taxon>
        <taxon>Asterales</taxon>
        <taxon>Asteraceae</taxon>
        <taxon>Cichorioideae</taxon>
        <taxon>Cichorieae</taxon>
        <taxon>Lactucinae</taxon>
        <taxon>Lactuca</taxon>
    </lineage>
</organism>
<protein>
    <submittedName>
        <fullName evidence="1">Uncharacterized protein</fullName>
    </submittedName>
</protein>
<proteinExistence type="predicted"/>
<name>A0AAU9M822_9ASTR</name>
<dbReference type="Proteomes" id="UP001157418">
    <property type="component" value="Unassembled WGS sequence"/>
</dbReference>
<comment type="caution">
    <text evidence="1">The sequence shown here is derived from an EMBL/GenBank/DDBJ whole genome shotgun (WGS) entry which is preliminary data.</text>
</comment>
<sequence>MERSGRVALVGDPWVFSGSDVVKVRACPGAVTSSTCENFVGDLTYGAGHHPLYLLNEHILISVTGDKVESVLSDVKCGG</sequence>
<evidence type="ECO:0000313" key="2">
    <source>
        <dbReference type="Proteomes" id="UP001157418"/>
    </source>
</evidence>
<dbReference type="AlphaFoldDB" id="A0AAU9M822"/>
<accession>A0AAU9M822</accession>